<dbReference type="Gene3D" id="3.40.50.2300">
    <property type="match status" value="2"/>
</dbReference>
<protein>
    <submittedName>
        <fullName evidence="5">LacI family transcriptional regulator</fullName>
    </submittedName>
</protein>
<evidence type="ECO:0000313" key="5">
    <source>
        <dbReference type="EMBL" id="PRH86112.1"/>
    </source>
</evidence>
<accession>A0A2S9Q9T9</accession>
<dbReference type="InterPro" id="IPR046335">
    <property type="entry name" value="LacI/GalR-like_sensor"/>
</dbReference>
<proteinExistence type="predicted"/>
<evidence type="ECO:0000256" key="3">
    <source>
        <dbReference type="ARBA" id="ARBA00023163"/>
    </source>
</evidence>
<keyword evidence="2" id="KW-0238">DNA-binding</keyword>
<dbReference type="SMART" id="SM00354">
    <property type="entry name" value="HTH_LACI"/>
    <property type="match status" value="1"/>
</dbReference>
<evidence type="ECO:0000259" key="4">
    <source>
        <dbReference type="PROSITE" id="PS50932"/>
    </source>
</evidence>
<dbReference type="GO" id="GO:0003700">
    <property type="term" value="F:DNA-binding transcription factor activity"/>
    <property type="evidence" value="ECO:0007669"/>
    <property type="project" value="TreeGrafter"/>
</dbReference>
<feature type="domain" description="HTH lacI-type" evidence="4">
    <location>
        <begin position="8"/>
        <end position="62"/>
    </location>
</feature>
<dbReference type="InterPro" id="IPR028082">
    <property type="entry name" value="Peripla_BP_I"/>
</dbReference>
<dbReference type="SUPFAM" id="SSF53822">
    <property type="entry name" value="Periplasmic binding protein-like I"/>
    <property type="match status" value="1"/>
</dbReference>
<evidence type="ECO:0000256" key="2">
    <source>
        <dbReference type="ARBA" id="ARBA00023125"/>
    </source>
</evidence>
<dbReference type="SUPFAM" id="SSF47413">
    <property type="entry name" value="lambda repressor-like DNA-binding domains"/>
    <property type="match status" value="1"/>
</dbReference>
<name>A0A2S9Q9T9_9HYPH</name>
<dbReference type="PANTHER" id="PTHR30146:SF138">
    <property type="entry name" value="TRANSCRIPTIONAL REGULATORY PROTEIN"/>
    <property type="match status" value="1"/>
</dbReference>
<dbReference type="GO" id="GO:0000976">
    <property type="term" value="F:transcription cis-regulatory region binding"/>
    <property type="evidence" value="ECO:0007669"/>
    <property type="project" value="TreeGrafter"/>
</dbReference>
<dbReference type="PROSITE" id="PS50932">
    <property type="entry name" value="HTH_LACI_2"/>
    <property type="match status" value="1"/>
</dbReference>
<dbReference type="InterPro" id="IPR010982">
    <property type="entry name" value="Lambda_DNA-bd_dom_sf"/>
</dbReference>
<reference evidence="5 6" key="1">
    <citation type="submission" date="2018-02" db="EMBL/GenBank/DDBJ databases">
        <title>Whole genome sequencing of endophytic bacterium.</title>
        <authorList>
            <person name="Eedara R."/>
            <person name="Podile A.R."/>
        </authorList>
    </citation>
    <scope>NUCLEOTIDE SEQUENCE [LARGE SCALE GENOMIC DNA]</scope>
    <source>
        <strain evidence="5 6">RP1T</strain>
    </source>
</reference>
<evidence type="ECO:0000256" key="1">
    <source>
        <dbReference type="ARBA" id="ARBA00023015"/>
    </source>
</evidence>
<dbReference type="AlphaFoldDB" id="A0A2S9Q9T9"/>
<dbReference type="Proteomes" id="UP000237682">
    <property type="component" value="Unassembled WGS sequence"/>
</dbReference>
<organism evidence="5 6">
    <name type="scientific">Labrys okinawensis</name>
    <dbReference type="NCBI Taxonomy" id="346911"/>
    <lineage>
        <taxon>Bacteria</taxon>
        <taxon>Pseudomonadati</taxon>
        <taxon>Pseudomonadota</taxon>
        <taxon>Alphaproteobacteria</taxon>
        <taxon>Hyphomicrobiales</taxon>
        <taxon>Xanthobacteraceae</taxon>
        <taxon>Labrys</taxon>
    </lineage>
</organism>
<evidence type="ECO:0000313" key="6">
    <source>
        <dbReference type="Proteomes" id="UP000237682"/>
    </source>
</evidence>
<keyword evidence="6" id="KW-1185">Reference proteome</keyword>
<keyword evidence="1" id="KW-0805">Transcription regulation</keyword>
<dbReference type="EMBL" id="PUEJ01000006">
    <property type="protein sequence ID" value="PRH86112.1"/>
    <property type="molecule type" value="Genomic_DNA"/>
</dbReference>
<dbReference type="RefSeq" id="WP_105863410.1">
    <property type="nucleotide sequence ID" value="NZ_PUEJ01000006.1"/>
</dbReference>
<dbReference type="OrthoDB" id="234496at2"/>
<dbReference type="CDD" id="cd20010">
    <property type="entry name" value="PBP1_AglR-like"/>
    <property type="match status" value="1"/>
</dbReference>
<dbReference type="PANTHER" id="PTHR30146">
    <property type="entry name" value="LACI-RELATED TRANSCRIPTIONAL REPRESSOR"/>
    <property type="match status" value="1"/>
</dbReference>
<dbReference type="InterPro" id="IPR000843">
    <property type="entry name" value="HTH_LacI"/>
</dbReference>
<sequence>MSETSRAIGLKELARVLGLSVPTVSRALGGYSDVSQKTRERVAQAAREHGYVASRAGRMLVSGRSNAIGMMLPQPAGQITDAFVGEFLLGLADSLAELGRDLFLAASSQSRDELQVLRHMVDGSQADGIVINRLTVDDARARMLIARRIPFVAHGRLIDAPGPYSWLDTDGEKALDGLARQLASLGHRRFALVMPDVAYTFAHFRSRGLERALDQLGLPLHPEHVVKVAPNDHEGAHARARALLSLEPRPTAVIALTDQLAFAVLDVARELGLGVPGDVSVVGFDNVPMAAYANPPLTTFDQNIRESGRIAGDMVVARIEQGEAGIRTLLLEPKLELRASHGSAPGD</sequence>
<keyword evidence="3" id="KW-0804">Transcription</keyword>
<dbReference type="Gene3D" id="1.10.260.40">
    <property type="entry name" value="lambda repressor-like DNA-binding domains"/>
    <property type="match status" value="1"/>
</dbReference>
<dbReference type="CDD" id="cd01392">
    <property type="entry name" value="HTH_LacI"/>
    <property type="match status" value="1"/>
</dbReference>
<comment type="caution">
    <text evidence="5">The sequence shown here is derived from an EMBL/GenBank/DDBJ whole genome shotgun (WGS) entry which is preliminary data.</text>
</comment>
<dbReference type="Pfam" id="PF00356">
    <property type="entry name" value="LacI"/>
    <property type="match status" value="1"/>
</dbReference>
<dbReference type="Pfam" id="PF13377">
    <property type="entry name" value="Peripla_BP_3"/>
    <property type="match status" value="1"/>
</dbReference>
<gene>
    <name evidence="5" type="ORF">C5L14_17840</name>
</gene>